<dbReference type="VEuPathDB" id="MicrosporidiaDB:EROM_071190"/>
<feature type="transmembrane region" description="Helical" evidence="1">
    <location>
        <begin position="63"/>
        <end position="84"/>
    </location>
</feature>
<accession>I7AFA0</accession>
<keyword evidence="1" id="KW-1133">Transmembrane helix</keyword>
<dbReference type="RefSeq" id="XP_009264867.1">
    <property type="nucleotide sequence ID" value="XM_009266592.1"/>
</dbReference>
<gene>
    <name evidence="2" type="ordered locus">EROM_071190</name>
</gene>
<organism evidence="2 3">
    <name type="scientific">Encephalitozoon romaleae (strain SJ-2008)</name>
    <name type="common">Microsporidian parasite</name>
    <dbReference type="NCBI Taxonomy" id="1178016"/>
    <lineage>
        <taxon>Eukaryota</taxon>
        <taxon>Fungi</taxon>
        <taxon>Fungi incertae sedis</taxon>
        <taxon>Microsporidia</taxon>
        <taxon>Unikaryonidae</taxon>
        <taxon>Encephalitozoon</taxon>
    </lineage>
</organism>
<keyword evidence="1" id="KW-0472">Membrane</keyword>
<reference evidence="2 3" key="1">
    <citation type="journal article" date="2012" name="Proc. Natl. Acad. Sci. U.S.A.">
        <title>Gain and loss of multiple functionally related, horizontally transferred genes in the reduced genomes of two microsporidian parasites.</title>
        <authorList>
            <person name="Pombert J.-F."/>
            <person name="Selman M."/>
            <person name="Burki F."/>
            <person name="Bardell F.T."/>
            <person name="Farinelli L."/>
            <person name="Solter L.F."/>
            <person name="Whitman D.W."/>
            <person name="Weiss L.M."/>
            <person name="Corradi N."/>
            <person name="Keeling P.J."/>
        </authorList>
    </citation>
    <scope>NUCLEOTIDE SEQUENCE [LARGE SCALE GENOMIC DNA]</scope>
    <source>
        <strain evidence="2 3">SJ-2008</strain>
    </source>
</reference>
<feature type="transmembrane region" description="Helical" evidence="1">
    <location>
        <begin position="192"/>
        <end position="212"/>
    </location>
</feature>
<keyword evidence="1" id="KW-0812">Transmembrane</keyword>
<dbReference type="AlphaFoldDB" id="I7AFA0"/>
<evidence type="ECO:0000256" key="1">
    <source>
        <dbReference type="SAM" id="Phobius"/>
    </source>
</evidence>
<evidence type="ECO:0000313" key="2">
    <source>
        <dbReference type="EMBL" id="AFN83370.1"/>
    </source>
</evidence>
<dbReference type="Proteomes" id="UP000010094">
    <property type="component" value="Chromosome VII"/>
</dbReference>
<dbReference type="HOGENOM" id="CLU_1343228_0_0_1"/>
<evidence type="ECO:0000313" key="3">
    <source>
        <dbReference type="Proteomes" id="UP000010094"/>
    </source>
</evidence>
<dbReference type="GeneID" id="20521679"/>
<feature type="transmembrane region" description="Helical" evidence="1">
    <location>
        <begin position="153"/>
        <end position="171"/>
    </location>
</feature>
<feature type="transmembrane region" description="Helical" evidence="1">
    <location>
        <begin position="96"/>
        <end position="115"/>
    </location>
</feature>
<dbReference type="KEGG" id="ero:EROM_071190"/>
<protein>
    <submittedName>
        <fullName evidence="2">Uncharacterized protein</fullName>
    </submittedName>
</protein>
<feature type="transmembrane region" description="Helical" evidence="1">
    <location>
        <begin position="127"/>
        <end position="147"/>
    </location>
</feature>
<keyword evidence="3" id="KW-1185">Reference proteome</keyword>
<name>I7AFA0_ENCRO</name>
<dbReference type="EMBL" id="CP003524">
    <property type="protein sequence ID" value="AFN83370.1"/>
    <property type="molecule type" value="Genomic_DNA"/>
</dbReference>
<sequence>MYPYKQKCQTSPMVVRTSQGHSSRKVFDIRDGTSLGNLLRDYARAFKLYHIDMENVRESIVPVLTYAGLLTIQIFGFLCIVSWAEDMGGISSTLGLSFGAFCAMIMFFFGAGYIYRGTLGKGTDTSYISYVYVVALSVVHYPYLMFVGLLTKGIWMFLCMMAITSISQFLIRTSMLRNHSFENHRDGFMFDIITFILQCGFCFGSLSLFSLLSPAN</sequence>
<proteinExistence type="predicted"/>
<dbReference type="OrthoDB" id="2191374at2759"/>